<sequence>MRLSLPVLLVTLALCYYEADAVICPAALTDATQFLFISEALYKLQLQRFNAPPEAVEAKLQVKRCTDKISLGNRVLLTKAWVKVILKCGYIDLSKILS</sequence>
<dbReference type="GO" id="GO:0005615">
    <property type="term" value="C:extracellular space"/>
    <property type="evidence" value="ECO:0007669"/>
    <property type="project" value="TreeGrafter"/>
</dbReference>
<dbReference type="PANTHER" id="PTHR11332">
    <property type="entry name" value="SECRETOGLOBIN FAMILY 1D"/>
    <property type="match status" value="1"/>
</dbReference>
<feature type="signal peptide" evidence="5">
    <location>
        <begin position="1"/>
        <end position="21"/>
    </location>
</feature>
<evidence type="ECO:0000256" key="1">
    <source>
        <dbReference type="ARBA" id="ARBA00004613"/>
    </source>
</evidence>
<dbReference type="PANTHER" id="PTHR11332:SF6">
    <property type="entry name" value="SECRETOGLOBIN FAMILY 1D MEMBER 4"/>
    <property type="match status" value="1"/>
</dbReference>
<protein>
    <recommendedName>
        <fullName evidence="8">Uteroglobin</fullName>
    </recommendedName>
</protein>
<reference evidence="6" key="2">
    <citation type="submission" date="2025-08" db="UniProtKB">
        <authorList>
            <consortium name="Ensembl"/>
        </authorList>
    </citation>
    <scope>IDENTIFICATION</scope>
</reference>
<comment type="subcellular location">
    <subcellularLocation>
        <location evidence="1">Secreted</location>
    </subcellularLocation>
</comment>
<evidence type="ECO:0000256" key="5">
    <source>
        <dbReference type="SAM" id="SignalP"/>
    </source>
</evidence>
<reference evidence="6 7" key="1">
    <citation type="journal article" date="2020" name="Nat. Commun.">
        <title>Donkey genomes provide new insights into domestication and selection for coat color.</title>
        <authorList>
            <person name="Wang"/>
            <person name="C."/>
            <person name="Li"/>
            <person name="H."/>
            <person name="Guo"/>
            <person name="Y."/>
            <person name="Huang"/>
            <person name="J."/>
            <person name="Sun"/>
            <person name="Y."/>
            <person name="Min"/>
            <person name="J."/>
            <person name="Wang"/>
            <person name="J."/>
            <person name="Fang"/>
            <person name="X."/>
            <person name="Zhao"/>
            <person name="Z."/>
            <person name="Wang"/>
            <person name="S."/>
            <person name="Zhang"/>
            <person name="Y."/>
            <person name="Liu"/>
            <person name="Q."/>
            <person name="Jiang"/>
            <person name="Q."/>
            <person name="Wang"/>
            <person name="X."/>
            <person name="Guo"/>
            <person name="Y."/>
            <person name="Yang"/>
            <person name="C."/>
            <person name="Wang"/>
            <person name="Y."/>
            <person name="Tian"/>
            <person name="F."/>
            <person name="Zhuang"/>
            <person name="G."/>
            <person name="Fan"/>
            <person name="Y."/>
            <person name="Gao"/>
            <person name="Q."/>
            <person name="Li"/>
            <person name="Y."/>
            <person name="Ju"/>
            <person name="Z."/>
            <person name="Li"/>
            <person name="J."/>
            <person name="Li"/>
            <person name="R."/>
            <person name="Hou"/>
            <person name="M."/>
            <person name="Yang"/>
            <person name="G."/>
            <person name="Liu"/>
            <person name="G."/>
            <person name="Liu"/>
            <person name="W."/>
            <person name="Guo"/>
            <person name="J."/>
            <person name="Pan"/>
            <person name="S."/>
            <person name="Fan"/>
            <person name="G."/>
            <person name="Zhang"/>
            <person name="W."/>
            <person name="Zhang"/>
            <person name="R."/>
            <person name="Yu"/>
            <person name="J."/>
            <person name="Zhang"/>
            <person name="X."/>
            <person name="Yin"/>
            <person name="Q."/>
            <person name="Ji"/>
            <person name="C."/>
            <person name="Jin"/>
            <person name="Y."/>
            <person name="Yue"/>
            <person name="G."/>
            <person name="Liu"/>
            <person name="M."/>
            <person name="Xu"/>
            <person name="J."/>
            <person name="Liu"/>
            <person name="S."/>
            <person name="Jordana"/>
            <person name="J."/>
            <person name="Noce"/>
            <person name="A."/>
            <person name="Amills"/>
            <person name="M."/>
            <person name="Wu"/>
            <person name="D.D."/>
            <person name="Li"/>
            <person name="S."/>
            <person name="Zhou"/>
            <person name="X. and Zhong"/>
            <person name="J."/>
        </authorList>
    </citation>
    <scope>NUCLEOTIDE SEQUENCE [LARGE SCALE GENOMIC DNA]</scope>
</reference>
<dbReference type="SUPFAM" id="SSF48201">
    <property type="entry name" value="Uteroglobin-like"/>
    <property type="match status" value="1"/>
</dbReference>
<evidence type="ECO:0000313" key="6">
    <source>
        <dbReference type="Ensembl" id="ENSEASP00005042850.1"/>
    </source>
</evidence>
<dbReference type="Pfam" id="PF01099">
    <property type="entry name" value="Uteroglobin"/>
    <property type="match status" value="1"/>
</dbReference>
<evidence type="ECO:0000256" key="4">
    <source>
        <dbReference type="ARBA" id="ARBA00038364"/>
    </source>
</evidence>
<dbReference type="OrthoDB" id="9535440at2759"/>
<keyword evidence="2" id="KW-0964">Secreted</keyword>
<evidence type="ECO:0008006" key="8">
    <source>
        <dbReference type="Google" id="ProtNLM"/>
    </source>
</evidence>
<dbReference type="CDD" id="cd00633">
    <property type="entry name" value="Secretoglobin"/>
    <property type="match status" value="1"/>
</dbReference>
<proteinExistence type="inferred from homology"/>
<dbReference type="AlphaFoldDB" id="A0A9L0J0L2"/>
<comment type="similarity">
    <text evidence="4">Belongs to the secretoglobin family. Lipophilin subfamily.</text>
</comment>
<dbReference type="PROSITE" id="PS51311">
    <property type="entry name" value="SCGB"/>
    <property type="match status" value="1"/>
</dbReference>
<evidence type="ECO:0000256" key="2">
    <source>
        <dbReference type="ARBA" id="ARBA00022525"/>
    </source>
</evidence>
<keyword evidence="7" id="KW-1185">Reference proteome</keyword>
<name>A0A9L0J0L2_EQUAS</name>
<evidence type="ECO:0000256" key="3">
    <source>
        <dbReference type="ARBA" id="ARBA00022729"/>
    </source>
</evidence>
<dbReference type="Proteomes" id="UP000694387">
    <property type="component" value="Chromosome 17"/>
</dbReference>
<evidence type="ECO:0000313" key="7">
    <source>
        <dbReference type="Proteomes" id="UP000694387"/>
    </source>
</evidence>
<dbReference type="GeneID" id="106847595"/>
<dbReference type="KEGG" id="eai:106847595"/>
<dbReference type="InterPro" id="IPR016126">
    <property type="entry name" value="Secretoglobin"/>
</dbReference>
<gene>
    <name evidence="6" type="primary">LOC106847595</name>
</gene>
<organism evidence="6 7">
    <name type="scientific">Equus asinus</name>
    <name type="common">Donkey</name>
    <name type="synonym">Equus africanus asinus</name>
    <dbReference type="NCBI Taxonomy" id="9793"/>
    <lineage>
        <taxon>Eukaryota</taxon>
        <taxon>Metazoa</taxon>
        <taxon>Chordata</taxon>
        <taxon>Craniata</taxon>
        <taxon>Vertebrata</taxon>
        <taxon>Euteleostomi</taxon>
        <taxon>Mammalia</taxon>
        <taxon>Eutheria</taxon>
        <taxon>Laurasiatheria</taxon>
        <taxon>Perissodactyla</taxon>
        <taxon>Equidae</taxon>
        <taxon>Equus</taxon>
    </lineage>
</organism>
<reference evidence="6" key="3">
    <citation type="submission" date="2025-09" db="UniProtKB">
        <authorList>
            <consortium name="Ensembl"/>
        </authorList>
    </citation>
    <scope>IDENTIFICATION</scope>
</reference>
<dbReference type="InterPro" id="IPR035960">
    <property type="entry name" value="Secretoglobin_sf"/>
</dbReference>
<keyword evidence="3 5" id="KW-0732">Signal</keyword>
<dbReference type="RefSeq" id="XP_014722429.1">
    <property type="nucleotide sequence ID" value="XM_014866943.3"/>
</dbReference>
<dbReference type="Ensembl" id="ENSEAST00005079347.1">
    <property type="protein sequence ID" value="ENSEASP00005042850.1"/>
    <property type="gene ID" value="ENSEASG00005036713.1"/>
</dbReference>
<dbReference type="GeneTree" id="ENSGT00530000063866"/>
<accession>A0A9L0J0L2</accession>
<feature type="chain" id="PRO_5040113131" description="Uteroglobin" evidence="5">
    <location>
        <begin position="22"/>
        <end position="98"/>
    </location>
</feature>